<name>A0A6S6TZH7_9BACT</name>
<dbReference type="EMBL" id="CACVAU010000079">
    <property type="protein sequence ID" value="CAA6824825.1"/>
    <property type="molecule type" value="Genomic_DNA"/>
</dbReference>
<dbReference type="SUPFAM" id="SSF53850">
    <property type="entry name" value="Periplasmic binding protein-like II"/>
    <property type="match status" value="1"/>
</dbReference>
<sequence>MIRLWILSIGFMVSLQAQELFIVTDKGFQEGNITIQEVKEIFLGKKRFINGKKILVMNYEFNHSVRRCFEKTVLKKSVRSIERYWQKAYYKGLRPPKIVKSEEMLFSYMQEVQPSIGYIEKTDNLAAYLKVLFTIECKL</sequence>
<accession>A0A6S6TZH7</accession>
<protein>
    <submittedName>
        <fullName evidence="1">Uncharacterized protein</fullName>
    </submittedName>
</protein>
<dbReference type="AlphaFoldDB" id="A0A6S6TZH7"/>
<proteinExistence type="predicted"/>
<reference evidence="1" key="1">
    <citation type="submission" date="2020-01" db="EMBL/GenBank/DDBJ databases">
        <authorList>
            <person name="Meier V. D."/>
            <person name="Meier V D."/>
        </authorList>
    </citation>
    <scope>NUCLEOTIDE SEQUENCE</scope>
    <source>
        <strain evidence="1">HLG_WM_MAG_05</strain>
    </source>
</reference>
<evidence type="ECO:0000313" key="1">
    <source>
        <dbReference type="EMBL" id="CAA6824825.1"/>
    </source>
</evidence>
<gene>
    <name evidence="1" type="ORF">HELGO_WM6968</name>
</gene>
<organism evidence="1">
    <name type="scientific">uncultured Sulfurovum sp</name>
    <dbReference type="NCBI Taxonomy" id="269237"/>
    <lineage>
        <taxon>Bacteria</taxon>
        <taxon>Pseudomonadati</taxon>
        <taxon>Campylobacterota</taxon>
        <taxon>Epsilonproteobacteria</taxon>
        <taxon>Campylobacterales</taxon>
        <taxon>Sulfurovaceae</taxon>
        <taxon>Sulfurovum</taxon>
        <taxon>environmental samples</taxon>
    </lineage>
</organism>